<proteinExistence type="predicted"/>
<dbReference type="STRING" id="154538.A0A1M2V6E2"/>
<dbReference type="OrthoDB" id="2750047at2759"/>
<dbReference type="Proteomes" id="UP000184267">
    <property type="component" value="Unassembled WGS sequence"/>
</dbReference>
<reference evidence="2 3" key="1">
    <citation type="submission" date="2016-10" db="EMBL/GenBank/DDBJ databases">
        <title>Genome sequence of the basidiomycete white-rot fungus Trametes pubescens.</title>
        <authorList>
            <person name="Makela M.R."/>
            <person name="Granchi Z."/>
            <person name="Peng M."/>
            <person name="De Vries R.P."/>
            <person name="Grigoriev I."/>
            <person name="Riley R."/>
            <person name="Hilden K."/>
        </authorList>
    </citation>
    <scope>NUCLEOTIDE SEQUENCE [LARGE SCALE GENOMIC DNA]</scope>
    <source>
        <strain evidence="2 3">FBCC735</strain>
    </source>
</reference>
<sequence length="371" mass="39661">MANATYQAPIARLPVELLSYVFLLGAHTPDADDAEVEEDGPESSSGGDRSAHDGKEDISPCISSSSTPPDVFAAVNRHWREVALGTPQLWSRLCVTIGDLTRSGEGGWFPKVSRYVSRSGRCPLDVYIDARDPEWDFSENDADVRPSEKEFRDIIGVCQSLKSLTICASGPRSPTSALSCSPESSGPPVALPQLRRLELGYDDVQAAALLLGAIDVTGVTHIALEDASSPERDETLDADILLTACTKATSAGSPNCGQPLFPRAQSVMLRRVEASAEAFEAFYGALPNLRELTVAQMFLLGAEALTFRNVDLTFVPPELPMSVRAFGALSAELEQRRTKPAPGEASCGILTHAFAAVSGPHGSERGSAMLW</sequence>
<accession>A0A1M2V6E2</accession>
<comment type="caution">
    <text evidence="2">The sequence shown here is derived from an EMBL/GenBank/DDBJ whole genome shotgun (WGS) entry which is preliminary data.</text>
</comment>
<protein>
    <submittedName>
        <fullName evidence="2">Uncharacterized protein</fullName>
    </submittedName>
</protein>
<feature type="region of interest" description="Disordered" evidence="1">
    <location>
        <begin position="31"/>
        <end position="65"/>
    </location>
</feature>
<gene>
    <name evidence="2" type="ORF">TRAPUB_6261</name>
</gene>
<evidence type="ECO:0000256" key="1">
    <source>
        <dbReference type="SAM" id="MobiDB-lite"/>
    </source>
</evidence>
<feature type="compositionally biased region" description="Acidic residues" evidence="1">
    <location>
        <begin position="31"/>
        <end position="41"/>
    </location>
</feature>
<dbReference type="AlphaFoldDB" id="A0A1M2V6E2"/>
<dbReference type="EMBL" id="MNAD01001628">
    <property type="protein sequence ID" value="OJT03154.1"/>
    <property type="molecule type" value="Genomic_DNA"/>
</dbReference>
<organism evidence="2 3">
    <name type="scientific">Trametes pubescens</name>
    <name type="common">White-rot fungus</name>
    <dbReference type="NCBI Taxonomy" id="154538"/>
    <lineage>
        <taxon>Eukaryota</taxon>
        <taxon>Fungi</taxon>
        <taxon>Dikarya</taxon>
        <taxon>Basidiomycota</taxon>
        <taxon>Agaricomycotina</taxon>
        <taxon>Agaricomycetes</taxon>
        <taxon>Polyporales</taxon>
        <taxon>Polyporaceae</taxon>
        <taxon>Trametes</taxon>
    </lineage>
</organism>
<name>A0A1M2V6E2_TRAPU</name>
<evidence type="ECO:0000313" key="2">
    <source>
        <dbReference type="EMBL" id="OJT03154.1"/>
    </source>
</evidence>
<keyword evidence="3" id="KW-1185">Reference proteome</keyword>
<evidence type="ECO:0000313" key="3">
    <source>
        <dbReference type="Proteomes" id="UP000184267"/>
    </source>
</evidence>
<feature type="compositionally biased region" description="Basic and acidic residues" evidence="1">
    <location>
        <begin position="49"/>
        <end position="58"/>
    </location>
</feature>